<keyword evidence="1" id="KW-0472">Membrane</keyword>
<proteinExistence type="predicted"/>
<name>A0ABV7AY06_9GAMM</name>
<dbReference type="EMBL" id="JBHRSJ010000031">
    <property type="protein sequence ID" value="MFC2973586.1"/>
    <property type="molecule type" value="Genomic_DNA"/>
</dbReference>
<dbReference type="Pfam" id="PF04120">
    <property type="entry name" value="Iron_permease"/>
    <property type="match status" value="1"/>
</dbReference>
<keyword evidence="1" id="KW-1133">Transmembrane helix</keyword>
<evidence type="ECO:0000313" key="2">
    <source>
        <dbReference type="EMBL" id="MFC2973586.1"/>
    </source>
</evidence>
<dbReference type="Proteomes" id="UP001595457">
    <property type="component" value="Unassembled WGS sequence"/>
</dbReference>
<dbReference type="RefSeq" id="WP_377815354.1">
    <property type="nucleotide sequence ID" value="NZ_JBHRSJ010000031.1"/>
</dbReference>
<protein>
    <submittedName>
        <fullName evidence="2">Low affinity iron permease family protein</fullName>
    </submittedName>
</protein>
<keyword evidence="3" id="KW-1185">Reference proteome</keyword>
<evidence type="ECO:0000313" key="3">
    <source>
        <dbReference type="Proteomes" id="UP001595457"/>
    </source>
</evidence>
<comment type="caution">
    <text evidence="2">The sequence shown here is derived from an EMBL/GenBank/DDBJ whole genome shotgun (WGS) entry which is preliminary data.</text>
</comment>
<accession>A0ABV7AY06</accession>
<reference evidence="3" key="1">
    <citation type="journal article" date="2019" name="Int. J. Syst. Evol. Microbiol.">
        <title>The Global Catalogue of Microorganisms (GCM) 10K type strain sequencing project: providing services to taxonomists for standard genome sequencing and annotation.</title>
        <authorList>
            <consortium name="The Broad Institute Genomics Platform"/>
            <consortium name="The Broad Institute Genome Sequencing Center for Infectious Disease"/>
            <person name="Wu L."/>
            <person name="Ma J."/>
        </authorList>
    </citation>
    <scope>NUCLEOTIDE SEQUENCE [LARGE SCALE GENOMIC DNA]</scope>
    <source>
        <strain evidence="3">KCTC 62195</strain>
    </source>
</reference>
<dbReference type="InterPro" id="IPR007251">
    <property type="entry name" value="Iron_permease_Fet4"/>
</dbReference>
<gene>
    <name evidence="2" type="ORF">ACFOJE_15385</name>
</gene>
<evidence type="ECO:0000256" key="1">
    <source>
        <dbReference type="SAM" id="Phobius"/>
    </source>
</evidence>
<feature type="transmembrane region" description="Helical" evidence="1">
    <location>
        <begin position="46"/>
        <end position="65"/>
    </location>
</feature>
<feature type="transmembrane region" description="Helical" evidence="1">
    <location>
        <begin position="20"/>
        <end position="40"/>
    </location>
</feature>
<sequence>MKNKGFETFCKWLAERTGSARTFSLAIAGIALWAVTGPLFHFNDTWQLIINTTTTIITFLMVFLIQNTQNRDTDEIHIKLDELLRASKDARNDLMALDDRTAKQLKTLRDEYTELGRKQPGQQQ</sequence>
<organism evidence="2 3">
    <name type="scientific">Azotobacter bryophylli</name>
    <dbReference type="NCBI Taxonomy" id="1986537"/>
    <lineage>
        <taxon>Bacteria</taxon>
        <taxon>Pseudomonadati</taxon>
        <taxon>Pseudomonadota</taxon>
        <taxon>Gammaproteobacteria</taxon>
        <taxon>Pseudomonadales</taxon>
        <taxon>Pseudomonadaceae</taxon>
        <taxon>Azotobacter</taxon>
    </lineage>
</organism>
<keyword evidence="1" id="KW-0812">Transmembrane</keyword>